<dbReference type="InterPro" id="IPR011989">
    <property type="entry name" value="ARM-like"/>
</dbReference>
<dbReference type="SMART" id="SM00567">
    <property type="entry name" value="EZ_HEAT"/>
    <property type="match status" value="10"/>
</dbReference>
<dbReference type="PROSITE" id="PS50077">
    <property type="entry name" value="HEAT_REPEAT"/>
    <property type="match status" value="3"/>
</dbReference>
<dbReference type="InterPro" id="IPR021133">
    <property type="entry name" value="HEAT_type_2"/>
</dbReference>
<dbReference type="PANTHER" id="PTHR12697:SF5">
    <property type="entry name" value="DEOXYHYPUSINE HYDROXYLASE"/>
    <property type="match status" value="1"/>
</dbReference>
<comment type="function">
    <text evidence="1">Catalyzes the hydroxylation of the N(6)-(4-aminobutyl)-L-lysine intermediate produced by deoxyhypusine synthase/DHPS on a critical lysine of the eukaryotic translation initiation factor 5A/eIF-5A. This is the second step of the post-translational modification of that lysine into an unusual amino acid residue named hypusine. Hypusination is unique to mature eIF-5A factor and is essential for its function.</text>
</comment>
<sequence length="1036" mass="117146">MERKAKLAMLQRLSEKELTKTFLIPLYESEGMGCKNVRYTHRKLEFGKDIIYYKDDEYGNRIYTGVQVKRTKIATSDVADILRQITEAFGEHFTNLSDGKQKDLDQFAVLTSNEILEEAKESFWASLRGARLDKLVKFIDGNQLVALLEKHMPSAFWEEYDYFTKYFYALKTDFARIKDISAIGQKEPVPLENIYVSLRLTGTAKERVIPVEKERKIIEEKLEKKDYTKTFTADVVLVDRKIIEDELIEKELERPAERARVLDAERAINDYNKLAIVGAPGSGKTTLLKHLALKSCTENLKVLERTSVPIPITLRDLSDSGKDLRQYINEVFEKYQFHEAKEFVESDLKTGKCQLLLDGFDELATKEQQEQITVLIHRFMDKYHKCQIVVTSRIAGYHDELSGFTKLELMEFDDKQIEKFIQNWFGASNPEKAKSMQAAIKANEQLKALARNPLMIAIIAIIYEEDRELPQRRADLYNRCVEVLLSKWDVQKRLKNEYPADKKEFILRKLAFYCHSNNKRVMTEKEVMQEMRKYFQQIKLKNEDAKPLLDEIWQRSYLLRQISMDSYDFLHLSFQEYFTALELKEQEDGMPTIIEHLEEPWWEEPILLYAGMSKDATALIKRIQNEVPEDFFYSNLMLFGKCVADAEFTEEPLRDEIINELWSLYQTAEFAILKEEAIGVLGLIKPYNIIGSLINDLAAKGSSVRWSAVDALGRIGSEKALDPLISALSSDNDRSVRWSAASALGRIGSEKALDPLISALSSDNDRFVRGRAASALGRIGSEKALDPLISALSSDNNSDVRERAASALGRIGSEKALDPLISALSSDNNSDVRRRVASALGEIGSEKAADRFFSAFSSDNDRFVRDRAASALGRIGSEKVLDRFISALSSDNDRDVRWRAASALGEIGREKAADPLISALSSDNDRFVRERAASALGEIGSEKALDRFISALSSDNNSDVRERAASALGRIGSEKALDPLISALSSDNDSDVRERAASALGKIGSEKALDPLISALSSDNDSDVRERVLPLLNRVN</sequence>
<dbReference type="InterPro" id="IPR027417">
    <property type="entry name" value="P-loop_NTPase"/>
</dbReference>
<gene>
    <name evidence="3" type="ORF">PEKJEAHP_00007</name>
</gene>
<dbReference type="InterPro" id="IPR000225">
    <property type="entry name" value="Armadillo"/>
</dbReference>
<dbReference type="AlphaFoldDB" id="A0A7G9Z9S3"/>
<dbReference type="InterPro" id="IPR016024">
    <property type="entry name" value="ARM-type_fold"/>
</dbReference>
<dbReference type="InterPro" id="IPR007111">
    <property type="entry name" value="NACHT_NTPase"/>
</dbReference>
<accession>A0A7G9Z9S3</accession>
<evidence type="ECO:0000313" key="3">
    <source>
        <dbReference type="EMBL" id="QNO57007.1"/>
    </source>
</evidence>
<dbReference type="EMBL" id="MT631676">
    <property type="protein sequence ID" value="QNO57007.1"/>
    <property type="molecule type" value="Genomic_DNA"/>
</dbReference>
<feature type="domain" description="NACHT" evidence="2">
    <location>
        <begin position="274"/>
        <end position="427"/>
    </location>
</feature>
<dbReference type="GO" id="GO:0016491">
    <property type="term" value="F:oxidoreductase activity"/>
    <property type="evidence" value="ECO:0007669"/>
    <property type="project" value="TreeGrafter"/>
</dbReference>
<dbReference type="SUPFAM" id="SSF52540">
    <property type="entry name" value="P-loop containing nucleoside triphosphate hydrolases"/>
    <property type="match status" value="1"/>
</dbReference>
<dbReference type="PANTHER" id="PTHR12697">
    <property type="entry name" value="PBS LYASE HEAT-LIKE PROTEIN"/>
    <property type="match status" value="1"/>
</dbReference>
<evidence type="ECO:0000256" key="1">
    <source>
        <dbReference type="ARBA" id="ARBA00045876"/>
    </source>
</evidence>
<reference evidence="3" key="1">
    <citation type="submission" date="2020-06" db="EMBL/GenBank/DDBJ databases">
        <title>Unique genomic features of the anaerobic methanotrophic archaea.</title>
        <authorList>
            <person name="Chadwick G.L."/>
            <person name="Skennerton C.T."/>
            <person name="Laso-Perez R."/>
            <person name="Leu A.O."/>
            <person name="Speth D.R."/>
            <person name="Yu H."/>
            <person name="Morgan-Lang C."/>
            <person name="Hatzenpichler R."/>
            <person name="Goudeau D."/>
            <person name="Malmstrom R."/>
            <person name="Brazelton W.J."/>
            <person name="Woyke T."/>
            <person name="Hallam S.J."/>
            <person name="Tyson G.W."/>
            <person name="Wegener G."/>
            <person name="Boetius A."/>
            <person name="Orphan V."/>
        </authorList>
    </citation>
    <scope>NUCLEOTIDE SEQUENCE</scope>
</reference>
<dbReference type="SMART" id="SM00185">
    <property type="entry name" value="ARM"/>
    <property type="match status" value="4"/>
</dbReference>
<protein>
    <recommendedName>
        <fullName evidence="2">NACHT domain-containing protein</fullName>
    </recommendedName>
</protein>
<dbReference type="Gene3D" id="3.40.50.300">
    <property type="entry name" value="P-loop containing nucleotide triphosphate hydrolases"/>
    <property type="match status" value="1"/>
</dbReference>
<dbReference type="SUPFAM" id="SSF48371">
    <property type="entry name" value="ARM repeat"/>
    <property type="match status" value="1"/>
</dbReference>
<organism evidence="3">
    <name type="scientific">Candidatus Methanophaga sp. ANME-1 ERB7</name>
    <dbReference type="NCBI Taxonomy" id="2759913"/>
    <lineage>
        <taxon>Archaea</taxon>
        <taxon>Methanobacteriati</taxon>
        <taxon>Methanobacteriota</taxon>
        <taxon>Stenosarchaea group</taxon>
        <taxon>Methanomicrobia</taxon>
        <taxon>Candidatus Methanophagales</taxon>
        <taxon>Candidatus Methanophagaceae</taxon>
        <taxon>Candidatus Methanophaga</taxon>
    </lineage>
</organism>
<dbReference type="Pfam" id="PF05729">
    <property type="entry name" value="NACHT"/>
    <property type="match status" value="1"/>
</dbReference>
<dbReference type="Pfam" id="PF13646">
    <property type="entry name" value="HEAT_2"/>
    <property type="match status" value="3"/>
</dbReference>
<name>A0A7G9Z9S3_9EURY</name>
<proteinExistence type="predicted"/>
<dbReference type="Gene3D" id="1.25.10.10">
    <property type="entry name" value="Leucine-rich Repeat Variant"/>
    <property type="match status" value="3"/>
</dbReference>
<dbReference type="InterPro" id="IPR004155">
    <property type="entry name" value="PBS_lyase_HEAT"/>
</dbReference>
<evidence type="ECO:0000259" key="2">
    <source>
        <dbReference type="Pfam" id="PF05729"/>
    </source>
</evidence>